<feature type="domain" description="Mab-21-like HhH/H2TH-like" evidence="9">
    <location>
        <begin position="299"/>
        <end position="386"/>
    </location>
</feature>
<dbReference type="InterPro" id="IPR024810">
    <property type="entry name" value="MAB21L/cGLR"/>
</dbReference>
<dbReference type="GO" id="GO:0016779">
    <property type="term" value="F:nucleotidyltransferase activity"/>
    <property type="evidence" value="ECO:0007669"/>
    <property type="project" value="UniProtKB-KW"/>
</dbReference>
<evidence type="ECO:0000256" key="5">
    <source>
        <dbReference type="ARBA" id="ARBA00022723"/>
    </source>
</evidence>
<keyword evidence="8" id="KW-0812">Transmembrane</keyword>
<evidence type="ECO:0000256" key="8">
    <source>
        <dbReference type="SAM" id="Phobius"/>
    </source>
</evidence>
<evidence type="ECO:0000256" key="6">
    <source>
        <dbReference type="ARBA" id="ARBA00022842"/>
    </source>
</evidence>
<comment type="similarity">
    <text evidence="2">Belongs to the mab-21 family.</text>
</comment>
<evidence type="ECO:0000256" key="2">
    <source>
        <dbReference type="ARBA" id="ARBA00008307"/>
    </source>
</evidence>
<reference evidence="10" key="2">
    <citation type="submission" date="2020-11" db="EMBL/GenBank/DDBJ databases">
        <authorList>
            <person name="McCartney M.A."/>
            <person name="Auch B."/>
            <person name="Kono T."/>
            <person name="Mallez S."/>
            <person name="Becker A."/>
            <person name="Gohl D.M."/>
            <person name="Silverstein K.A.T."/>
            <person name="Koren S."/>
            <person name="Bechman K.B."/>
            <person name="Herman A."/>
            <person name="Abrahante J.E."/>
            <person name="Garbe J."/>
        </authorList>
    </citation>
    <scope>NUCLEOTIDE SEQUENCE</scope>
    <source>
        <strain evidence="10">Duluth1</strain>
        <tissue evidence="10">Whole animal</tissue>
    </source>
</reference>
<proteinExistence type="inferred from homology"/>
<keyword evidence="3" id="KW-0808">Transferase</keyword>
<dbReference type="Proteomes" id="UP000828390">
    <property type="component" value="Unassembled WGS sequence"/>
</dbReference>
<keyword evidence="11" id="KW-1185">Reference proteome</keyword>
<dbReference type="Pfam" id="PF20266">
    <property type="entry name" value="Mab-21_C"/>
    <property type="match status" value="1"/>
</dbReference>
<feature type="region of interest" description="Disordered" evidence="7">
    <location>
        <begin position="532"/>
        <end position="729"/>
    </location>
</feature>
<comment type="caution">
    <text evidence="10">The sequence shown here is derived from an EMBL/GenBank/DDBJ whole genome shotgun (WGS) entry which is preliminary data.</text>
</comment>
<evidence type="ECO:0000256" key="7">
    <source>
        <dbReference type="SAM" id="MobiDB-lite"/>
    </source>
</evidence>
<gene>
    <name evidence="10" type="ORF">DPMN_088721</name>
</gene>
<accession>A0A9D4QY52</accession>
<keyword evidence="5" id="KW-0479">Metal-binding</keyword>
<feature type="compositionally biased region" description="Basic residues" evidence="7">
    <location>
        <begin position="680"/>
        <end position="694"/>
    </location>
</feature>
<evidence type="ECO:0000313" key="10">
    <source>
        <dbReference type="EMBL" id="KAH3846420.1"/>
    </source>
</evidence>
<dbReference type="AlphaFoldDB" id="A0A9D4QY52"/>
<keyword evidence="4" id="KW-0548">Nucleotidyltransferase</keyword>
<keyword evidence="8" id="KW-1133">Transmembrane helix</keyword>
<name>A0A9D4QY52_DREPO</name>
<keyword evidence="6" id="KW-0460">Magnesium</keyword>
<evidence type="ECO:0000256" key="1">
    <source>
        <dbReference type="ARBA" id="ARBA00001946"/>
    </source>
</evidence>
<dbReference type="PANTHER" id="PTHR10656">
    <property type="entry name" value="CELL FATE DETERMINING PROTEIN MAB21-RELATED"/>
    <property type="match status" value="1"/>
</dbReference>
<feature type="compositionally biased region" description="Basic and acidic residues" evidence="7">
    <location>
        <begin position="572"/>
        <end position="588"/>
    </location>
</feature>
<sequence length="885" mass="102786">MDRLGDLSGWIMDSKRGKDDAETELQTKIASLILDQHLEQLGYSEDDIKQRIFSWYKSTVARTLSARRIQNRDDIDRIFIGSQREGIGMEIINDLDILQIYKFIKCVETKDLDYNTCDIIFVVDEKMAPPGHTFLWLLCKGSNKENFRLLKHALVNRKNRKYLSAHKYMSRNDDMFFTSEGIIAKRTKYLGRKGPSLIKISEPISEFVRYFRKLWNVTDQTMDYVRGFPYQATKQILVWKCRTRNYDWPPTPLVNIVSTMTAVVVPTGQKGTKWRELQWRICFPAGELALFDSMNIMHKKVYVVLKTVGKLLLRPLNQQITSYVMKNVLFWEAEKRHITDYTETDLVPRIQDALRYLQKCISEDFMPYYMIPERNLIPCKIHVDVKEKITNVIDYLIANGYLIILDQTHISNQNKNRILLEVISQVQLANEATRAMTFLTSKMCMKEYEDYMVEMFFKETNDSYAQQFMHVFIQSIPNIVKYTLERLTGIHRGLPKDILLMTQPLAKLNIVSCEFPPHYFLAGSAEIKCKDTDESATSRDNENEKSGNEYKSINDMNEKISPSLETSVNCPADKRDECSQDSVKDSTVLEHQISNKKPKKGNAKKGTKALSDATDAPIPVPKQTKLLTKQLNSKNEQTEMENKTSFSSETMLTKEQQQHNHIPVLNKRKQTPKIYQANMKKTKTSKGKKNRRSKSMQNKKEQVKTADPTSKEPTMSTEPETNRAQEKHQVSGNICVYPNKRERTTGIWSSEGHLDESDAKLLDRNNTGKLNPCRKERTVNKKIKNPTDPYNNLIAAVVTLLDILLLLRIFNSDFFEILLILSNNFKYVKEFLKYLLFALISVSSFNFLAFFYKCLNEIKHHTQERAISTRRTKTWKKLQQLCKNV</sequence>
<dbReference type="GO" id="GO:0046872">
    <property type="term" value="F:metal ion binding"/>
    <property type="evidence" value="ECO:0007669"/>
    <property type="project" value="UniProtKB-KW"/>
</dbReference>
<comment type="cofactor">
    <cofactor evidence="1">
        <name>Mg(2+)</name>
        <dbReference type="ChEBI" id="CHEBI:18420"/>
    </cofactor>
</comment>
<feature type="compositionally biased region" description="Basic and acidic residues" evidence="7">
    <location>
        <begin position="720"/>
        <end position="729"/>
    </location>
</feature>
<reference evidence="10" key="1">
    <citation type="journal article" date="2019" name="bioRxiv">
        <title>The Genome of the Zebra Mussel, Dreissena polymorpha: A Resource for Invasive Species Research.</title>
        <authorList>
            <person name="McCartney M.A."/>
            <person name="Auch B."/>
            <person name="Kono T."/>
            <person name="Mallez S."/>
            <person name="Zhang Y."/>
            <person name="Obille A."/>
            <person name="Becker A."/>
            <person name="Abrahante J.E."/>
            <person name="Garbe J."/>
            <person name="Badalamenti J.P."/>
            <person name="Herman A."/>
            <person name="Mangelson H."/>
            <person name="Liachko I."/>
            <person name="Sullivan S."/>
            <person name="Sone E.D."/>
            <person name="Koren S."/>
            <person name="Silverstein K.A.T."/>
            <person name="Beckman K.B."/>
            <person name="Gohl D.M."/>
        </authorList>
    </citation>
    <scope>NUCLEOTIDE SEQUENCE</scope>
    <source>
        <strain evidence="10">Duluth1</strain>
        <tissue evidence="10">Whole animal</tissue>
    </source>
</reference>
<dbReference type="PANTHER" id="PTHR10656:SF42">
    <property type="entry name" value="CYCLIC GMP-AMP SYNTHASE-LIKE PROTEIN-RELATED"/>
    <property type="match status" value="1"/>
</dbReference>
<dbReference type="EMBL" id="JAIWYP010000003">
    <property type="protein sequence ID" value="KAH3846420.1"/>
    <property type="molecule type" value="Genomic_DNA"/>
</dbReference>
<evidence type="ECO:0000256" key="3">
    <source>
        <dbReference type="ARBA" id="ARBA00022679"/>
    </source>
</evidence>
<dbReference type="OrthoDB" id="6112914at2759"/>
<protein>
    <recommendedName>
        <fullName evidence="9">Mab-21-like HhH/H2TH-like domain-containing protein</fullName>
    </recommendedName>
</protein>
<organism evidence="10 11">
    <name type="scientific">Dreissena polymorpha</name>
    <name type="common">Zebra mussel</name>
    <name type="synonym">Mytilus polymorpha</name>
    <dbReference type="NCBI Taxonomy" id="45954"/>
    <lineage>
        <taxon>Eukaryota</taxon>
        <taxon>Metazoa</taxon>
        <taxon>Spiralia</taxon>
        <taxon>Lophotrochozoa</taxon>
        <taxon>Mollusca</taxon>
        <taxon>Bivalvia</taxon>
        <taxon>Autobranchia</taxon>
        <taxon>Heteroconchia</taxon>
        <taxon>Euheterodonta</taxon>
        <taxon>Imparidentia</taxon>
        <taxon>Neoheterodontei</taxon>
        <taxon>Myida</taxon>
        <taxon>Dreissenoidea</taxon>
        <taxon>Dreissenidae</taxon>
        <taxon>Dreissena</taxon>
    </lineage>
</organism>
<dbReference type="InterPro" id="IPR046906">
    <property type="entry name" value="Mab-21_HhH/H2TH-like"/>
</dbReference>
<evidence type="ECO:0000256" key="4">
    <source>
        <dbReference type="ARBA" id="ARBA00022695"/>
    </source>
</evidence>
<evidence type="ECO:0000313" key="11">
    <source>
        <dbReference type="Proteomes" id="UP000828390"/>
    </source>
</evidence>
<feature type="compositionally biased region" description="Polar residues" evidence="7">
    <location>
        <begin position="643"/>
        <end position="655"/>
    </location>
</feature>
<feature type="compositionally biased region" description="Basic residues" evidence="7">
    <location>
        <begin position="594"/>
        <end position="607"/>
    </location>
</feature>
<keyword evidence="8" id="KW-0472">Membrane</keyword>
<dbReference type="SMART" id="SM01265">
    <property type="entry name" value="Mab-21"/>
    <property type="match status" value="1"/>
</dbReference>
<evidence type="ECO:0000259" key="9">
    <source>
        <dbReference type="Pfam" id="PF20266"/>
    </source>
</evidence>
<feature type="compositionally biased region" description="Polar residues" evidence="7">
    <location>
        <begin position="625"/>
        <end position="635"/>
    </location>
</feature>
<feature type="transmembrane region" description="Helical" evidence="8">
    <location>
        <begin position="831"/>
        <end position="852"/>
    </location>
</feature>
<feature type="compositionally biased region" description="Polar residues" evidence="7">
    <location>
        <begin position="707"/>
        <end position="719"/>
    </location>
</feature>
<feature type="compositionally biased region" description="Basic and acidic residues" evidence="7">
    <location>
        <begin position="532"/>
        <end position="548"/>
    </location>
</feature>
<dbReference type="Gene3D" id="1.10.1410.40">
    <property type="match status" value="1"/>
</dbReference>